<dbReference type="Pfam" id="PF13476">
    <property type="entry name" value="AAA_23"/>
    <property type="match status" value="1"/>
</dbReference>
<dbReference type="InterPro" id="IPR038729">
    <property type="entry name" value="Rad50/SbcC_AAA"/>
</dbReference>
<accession>A0ABM8AMP4</accession>
<dbReference type="Gene3D" id="3.20.20.140">
    <property type="entry name" value="Metal-dependent hydrolases"/>
    <property type="match status" value="1"/>
</dbReference>
<dbReference type="InterPro" id="IPR016195">
    <property type="entry name" value="Pol/histidinol_Pase-like"/>
</dbReference>
<proteinExistence type="predicted"/>
<evidence type="ECO:0000259" key="1">
    <source>
        <dbReference type="Pfam" id="PF13476"/>
    </source>
</evidence>
<reference evidence="2" key="1">
    <citation type="submission" date="2022-08" db="EMBL/GenBank/DDBJ databases">
        <title>Genome Sequence of the sulphate-reducing bacterium, Pseudodesulfovibrio portus JCM14722.</title>
        <authorList>
            <person name="Kondo R."/>
            <person name="Kataoka T."/>
        </authorList>
    </citation>
    <scope>NUCLEOTIDE SEQUENCE</scope>
    <source>
        <strain evidence="2">JCM 14722</strain>
    </source>
</reference>
<dbReference type="SUPFAM" id="SSF52540">
    <property type="entry name" value="P-loop containing nucleoside triphosphate hydrolases"/>
    <property type="match status" value="1"/>
</dbReference>
<gene>
    <name evidence="2" type="ORF">JCM14722_02040</name>
</gene>
<dbReference type="PANTHER" id="PTHR32182">
    <property type="entry name" value="DNA REPLICATION AND REPAIR PROTEIN RECF"/>
    <property type="match status" value="1"/>
</dbReference>
<feature type="domain" description="Rad50/SbcC-type AAA" evidence="1">
    <location>
        <begin position="276"/>
        <end position="460"/>
    </location>
</feature>
<dbReference type="PANTHER" id="PTHR32182:SF22">
    <property type="entry name" value="ATP-DEPENDENT ENDONUCLEASE, OLD FAMILY-RELATED"/>
    <property type="match status" value="1"/>
</dbReference>
<name>A0ABM8AMP4_9BACT</name>
<dbReference type="InterPro" id="IPR027417">
    <property type="entry name" value="P-loop_NTPase"/>
</dbReference>
<dbReference type="EMBL" id="AP026708">
    <property type="protein sequence ID" value="BDQ32662.1"/>
    <property type="molecule type" value="Genomic_DNA"/>
</dbReference>
<keyword evidence="3" id="KW-1185">Reference proteome</keyword>
<organism evidence="2 3">
    <name type="scientific">Pseudodesulfovibrio portus</name>
    <dbReference type="NCBI Taxonomy" id="231439"/>
    <lineage>
        <taxon>Bacteria</taxon>
        <taxon>Pseudomonadati</taxon>
        <taxon>Thermodesulfobacteriota</taxon>
        <taxon>Desulfovibrionia</taxon>
        <taxon>Desulfovibrionales</taxon>
        <taxon>Desulfovibrionaceae</taxon>
    </lineage>
</organism>
<dbReference type="SUPFAM" id="SSF89550">
    <property type="entry name" value="PHP domain-like"/>
    <property type="match status" value="1"/>
</dbReference>
<dbReference type="NCBIfam" id="NF045780">
    <property type="entry name" value="TrlF_fam_ATP"/>
    <property type="match status" value="1"/>
</dbReference>
<dbReference type="InterPro" id="IPR054787">
    <property type="entry name" value="TrlF_ATPase"/>
</dbReference>
<dbReference type="Proteomes" id="UP001061361">
    <property type="component" value="Chromosome"/>
</dbReference>
<evidence type="ECO:0000313" key="3">
    <source>
        <dbReference type="Proteomes" id="UP001061361"/>
    </source>
</evidence>
<evidence type="ECO:0000313" key="2">
    <source>
        <dbReference type="EMBL" id="BDQ32662.1"/>
    </source>
</evidence>
<dbReference type="Gene3D" id="3.40.50.300">
    <property type="entry name" value="P-loop containing nucleotide triphosphate hydrolases"/>
    <property type="match status" value="2"/>
</dbReference>
<sequence>MNEMSKSYTKAQFWKCAMQVNPVGYISYRGDDHGMTQDDYNQALLKYAQEQNIKVLGLADHGNVDGVDAIRTLMNDHEILVFPGFEIASSEKVHFVCLYPEETTTVELHRYLGDLKLLDPEDGIRPSRLSGEQLLRVVDDHGGLVYAAHCIDDSGLLQKRLSHIWQNPLLKAAQIPSTIEALKGIDGDFYRRVILNKDPAYQRESPVAVINAKDVAMPEDLANPKASCLIKMTNPSFEAFKLAFQDPESRVRLNSDISESYYSRLERLRVTGGYLDGLDIGFSEHLNAIIGGRGTGKSTLLECIRYVLDLRPIGKNAQKQHDEIIKENFGKSKARVELAIRSSKMNGRRFTLSRRYGESTSIQDEQGQPSSFTPRDLLPEVEIFGQNEIYEIAQDPVGQGQLLERFLESGQSDAERAIQEAITKLSENRVKVVDALKGVSEIEDEVARLPKLEEQLEQFNSLGIGEKLKIIPHLEQAKRIIKRTNEQEGPSLERSVNAVRDNLPDTIFLSDTAIEKLPGVEIFKKIRAELDSMRNETEALLQEWQKKYDGRARQIEILSSQLLEVVKNEEEVLEKNFKALPSCEGKTGQQVGEEYQRLMRDIEKIRPQKAMIASREQFHASLLKRRKAILQDLSIQRSERSAYFERSLKKLNKRLAGKLRLQVQTEADRQPVVNFLLNCKLEGVGEKRLAWINENDDFSPVRLAELIRLGADSLREANWGITPTVADALVKLSPAQALQLEEIEQPDMIIIELNTAHEGAEKFRILNRLSTGQQCTAILHLLLLENKDPLLMDQPEDNLDNAFIADRIVTELRRAKIARQFIFATHNANIPVFGDAEWIGVFEASDNQAIMRNEAQGAIDVPHVRDQAAAILEGGKAAFNQRRLKYGY</sequence>
<protein>
    <recommendedName>
        <fullName evidence="1">Rad50/SbcC-type AAA domain-containing protein</fullName>
    </recommendedName>
</protein>